<protein>
    <submittedName>
        <fullName evidence="1">Uncharacterized protein</fullName>
    </submittedName>
</protein>
<dbReference type="PROSITE" id="PS51257">
    <property type="entry name" value="PROKAR_LIPOPROTEIN"/>
    <property type="match status" value="1"/>
</dbReference>
<sequence length="85" mass="9930">MKRFLLPLLAVTTVFSAGCFHFRKKDRKPKENPAIATQVEEEFKQRWIEKRGAELVSKGVRPDLAREQALNEFRVRYGYTNAAFK</sequence>
<reference evidence="1" key="1">
    <citation type="submission" date="2021-08" db="EMBL/GenBank/DDBJ databases">
        <title>Genome of a novel bacterium of the phylum Verrucomicrobia, Oleiharenicola sp. KSB-15.</title>
        <authorList>
            <person name="Chung J.-H."/>
            <person name="Ahn J.-H."/>
            <person name="Yoon Y."/>
            <person name="Kim D.-Y."/>
            <person name="An S.-H."/>
            <person name="Park I."/>
            <person name="Yeon J."/>
        </authorList>
    </citation>
    <scope>NUCLEOTIDE SEQUENCE</scope>
    <source>
        <strain evidence="1">KSB-15</strain>
    </source>
</reference>
<name>A0A8F9TSX1_9BACT</name>
<dbReference type="KEGG" id="ole:K0B96_15195"/>
<organism evidence="1 2">
    <name type="scientific">Horticoccus luteus</name>
    <dbReference type="NCBI Taxonomy" id="2862869"/>
    <lineage>
        <taxon>Bacteria</taxon>
        <taxon>Pseudomonadati</taxon>
        <taxon>Verrucomicrobiota</taxon>
        <taxon>Opitutia</taxon>
        <taxon>Opitutales</taxon>
        <taxon>Opitutaceae</taxon>
        <taxon>Horticoccus</taxon>
    </lineage>
</organism>
<dbReference type="EMBL" id="CP080507">
    <property type="protein sequence ID" value="QYM78629.1"/>
    <property type="molecule type" value="Genomic_DNA"/>
</dbReference>
<dbReference type="Proteomes" id="UP000825051">
    <property type="component" value="Chromosome"/>
</dbReference>
<dbReference type="RefSeq" id="WP_220161733.1">
    <property type="nucleotide sequence ID" value="NZ_CP080507.1"/>
</dbReference>
<gene>
    <name evidence="1" type="ORF">K0B96_15195</name>
</gene>
<dbReference type="AlphaFoldDB" id="A0A8F9TSX1"/>
<keyword evidence="2" id="KW-1185">Reference proteome</keyword>
<accession>A0A8F9TSX1</accession>
<evidence type="ECO:0000313" key="1">
    <source>
        <dbReference type="EMBL" id="QYM78629.1"/>
    </source>
</evidence>
<proteinExistence type="predicted"/>
<evidence type="ECO:0000313" key="2">
    <source>
        <dbReference type="Proteomes" id="UP000825051"/>
    </source>
</evidence>